<dbReference type="OrthoDB" id="2799149at2759"/>
<dbReference type="EMBL" id="MU154531">
    <property type="protein sequence ID" value="KAF9499544.1"/>
    <property type="molecule type" value="Genomic_DNA"/>
</dbReference>
<dbReference type="AlphaFoldDB" id="A0A9P6A8A9"/>
<comment type="caution">
    <text evidence="1">The sequence shown here is derived from an EMBL/GenBank/DDBJ whole genome shotgun (WGS) entry which is preliminary data.</text>
</comment>
<accession>A0A9P6A8A9</accession>
<gene>
    <name evidence="1" type="ORF">BDN71DRAFT_1367581</name>
</gene>
<proteinExistence type="predicted"/>
<keyword evidence="2" id="KW-1185">Reference proteome</keyword>
<evidence type="ECO:0000313" key="2">
    <source>
        <dbReference type="Proteomes" id="UP000807025"/>
    </source>
</evidence>
<sequence>LALMIDIGGEKVLTLLDSGCTTDSISPEYMNVEKIPYGHLKEPILLQLGTIGSSSKINFGLPSWISAAS</sequence>
<organism evidence="1 2">
    <name type="scientific">Pleurotus eryngii</name>
    <name type="common">Boletus of the steppes</name>
    <dbReference type="NCBI Taxonomy" id="5323"/>
    <lineage>
        <taxon>Eukaryota</taxon>
        <taxon>Fungi</taxon>
        <taxon>Dikarya</taxon>
        <taxon>Basidiomycota</taxon>
        <taxon>Agaricomycotina</taxon>
        <taxon>Agaricomycetes</taxon>
        <taxon>Agaricomycetidae</taxon>
        <taxon>Agaricales</taxon>
        <taxon>Pleurotineae</taxon>
        <taxon>Pleurotaceae</taxon>
        <taxon>Pleurotus</taxon>
    </lineage>
</organism>
<reference evidence="1" key="1">
    <citation type="submission" date="2020-11" db="EMBL/GenBank/DDBJ databases">
        <authorList>
            <consortium name="DOE Joint Genome Institute"/>
            <person name="Ahrendt S."/>
            <person name="Riley R."/>
            <person name="Andreopoulos W."/>
            <person name="Labutti K."/>
            <person name="Pangilinan J."/>
            <person name="Ruiz-Duenas F.J."/>
            <person name="Barrasa J.M."/>
            <person name="Sanchez-Garcia M."/>
            <person name="Camarero S."/>
            <person name="Miyauchi S."/>
            <person name="Serrano A."/>
            <person name="Linde D."/>
            <person name="Babiker R."/>
            <person name="Drula E."/>
            <person name="Ayuso-Fernandez I."/>
            <person name="Pacheco R."/>
            <person name="Padilla G."/>
            <person name="Ferreira P."/>
            <person name="Barriuso J."/>
            <person name="Kellner H."/>
            <person name="Castanera R."/>
            <person name="Alfaro M."/>
            <person name="Ramirez L."/>
            <person name="Pisabarro A.G."/>
            <person name="Kuo A."/>
            <person name="Tritt A."/>
            <person name="Lipzen A."/>
            <person name="He G."/>
            <person name="Yan M."/>
            <person name="Ng V."/>
            <person name="Cullen D."/>
            <person name="Martin F."/>
            <person name="Rosso M.-N."/>
            <person name="Henrissat B."/>
            <person name="Hibbett D."/>
            <person name="Martinez A.T."/>
            <person name="Grigoriev I.V."/>
        </authorList>
    </citation>
    <scope>NUCLEOTIDE SEQUENCE</scope>
    <source>
        <strain evidence="1">ATCC 90797</strain>
    </source>
</reference>
<protein>
    <submittedName>
        <fullName evidence="1">Uncharacterized protein</fullName>
    </submittedName>
</protein>
<feature type="non-terminal residue" evidence="1">
    <location>
        <position position="69"/>
    </location>
</feature>
<feature type="non-terminal residue" evidence="1">
    <location>
        <position position="1"/>
    </location>
</feature>
<evidence type="ECO:0000313" key="1">
    <source>
        <dbReference type="EMBL" id="KAF9499544.1"/>
    </source>
</evidence>
<name>A0A9P6A8A9_PLEER</name>
<dbReference type="Proteomes" id="UP000807025">
    <property type="component" value="Unassembled WGS sequence"/>
</dbReference>